<evidence type="ECO:0000313" key="3">
    <source>
        <dbReference type="Proteomes" id="UP000293360"/>
    </source>
</evidence>
<protein>
    <submittedName>
        <fullName evidence="2">Uncharacterized protein</fullName>
    </submittedName>
</protein>
<evidence type="ECO:0000313" key="2">
    <source>
        <dbReference type="EMBL" id="RYO99218.1"/>
    </source>
</evidence>
<feature type="signal peptide" evidence="1">
    <location>
        <begin position="1"/>
        <end position="19"/>
    </location>
</feature>
<evidence type="ECO:0000256" key="1">
    <source>
        <dbReference type="SAM" id="SignalP"/>
    </source>
</evidence>
<accession>A0A4Q4T6N5</accession>
<reference evidence="2 3" key="1">
    <citation type="submission" date="2018-06" db="EMBL/GenBank/DDBJ databases">
        <title>Complete Genomes of Monosporascus.</title>
        <authorList>
            <person name="Robinson A.J."/>
            <person name="Natvig D.O."/>
        </authorList>
    </citation>
    <scope>NUCLEOTIDE SEQUENCE [LARGE SCALE GENOMIC DNA]</scope>
    <source>
        <strain evidence="2 3">CBS 110550</strain>
    </source>
</reference>
<organism evidence="2 3">
    <name type="scientific">Monosporascus ibericus</name>
    <dbReference type="NCBI Taxonomy" id="155417"/>
    <lineage>
        <taxon>Eukaryota</taxon>
        <taxon>Fungi</taxon>
        <taxon>Dikarya</taxon>
        <taxon>Ascomycota</taxon>
        <taxon>Pezizomycotina</taxon>
        <taxon>Sordariomycetes</taxon>
        <taxon>Xylariomycetidae</taxon>
        <taxon>Xylariales</taxon>
        <taxon>Xylariales incertae sedis</taxon>
        <taxon>Monosporascus</taxon>
    </lineage>
</organism>
<name>A0A4Q4T6N5_9PEZI</name>
<dbReference type="Proteomes" id="UP000293360">
    <property type="component" value="Unassembled WGS sequence"/>
</dbReference>
<feature type="chain" id="PRO_5020710230" evidence="1">
    <location>
        <begin position="20"/>
        <end position="272"/>
    </location>
</feature>
<keyword evidence="1" id="KW-0732">Signal</keyword>
<sequence>MHKSLLPLTGLVALTSGLALYRQSAQNGVEMPDIEAIMSVNASSFKSYPASALPRGGNGSEAGGTPSRWTCSAQALFTWGELDDGQPGLFITNADPAAYRGFYIYHNSCDSIPYKYIWIPPSSTRFVALPPRFEGRITRGVDQWSLRGVPQTLATWFEFSVDRYGWIWGDVSLIRGCDGAVLMWATDGSGAWKGFVQSILENAPLDAYDRKDSGVWVLKATANWDGSINRSVRDWEYFQVGPEHAYVDDWHGNPVITSINGHFGTYWPAGRP</sequence>
<dbReference type="AlphaFoldDB" id="A0A4Q4T6N5"/>
<dbReference type="EMBL" id="QJNU01000430">
    <property type="protein sequence ID" value="RYO99218.1"/>
    <property type="molecule type" value="Genomic_DNA"/>
</dbReference>
<proteinExistence type="predicted"/>
<keyword evidence="3" id="KW-1185">Reference proteome</keyword>
<comment type="caution">
    <text evidence="2">The sequence shown here is derived from an EMBL/GenBank/DDBJ whole genome shotgun (WGS) entry which is preliminary data.</text>
</comment>
<dbReference type="OrthoDB" id="9971407at2759"/>
<gene>
    <name evidence="2" type="ORF">DL764_006877</name>
</gene>